<dbReference type="EMBL" id="GGEC01081887">
    <property type="protein sequence ID" value="MBX62371.1"/>
    <property type="molecule type" value="Transcribed_RNA"/>
</dbReference>
<name>A0A2P2Q5X6_RHIMU</name>
<reference evidence="1" key="1">
    <citation type="submission" date="2018-02" db="EMBL/GenBank/DDBJ databases">
        <title>Rhizophora mucronata_Transcriptome.</title>
        <authorList>
            <person name="Meera S.P."/>
            <person name="Sreeshan A."/>
            <person name="Augustine A."/>
        </authorList>
    </citation>
    <scope>NUCLEOTIDE SEQUENCE</scope>
    <source>
        <tissue evidence="1">Leaf</tissue>
    </source>
</reference>
<evidence type="ECO:0000313" key="1">
    <source>
        <dbReference type="EMBL" id="MBX62371.1"/>
    </source>
</evidence>
<accession>A0A2P2Q5X6</accession>
<sequence>MLSDWLICQESLISFPYTHCHEHLNKRLTPYIGIHFAHQSKSSHVLFLNKCKETSIYSLRGTHGTLFNSEGGKQFQLQINSANSNFPH</sequence>
<proteinExistence type="predicted"/>
<protein>
    <submittedName>
        <fullName evidence="1">Uncharacterized protein</fullName>
    </submittedName>
</protein>
<dbReference type="AlphaFoldDB" id="A0A2P2Q5X6"/>
<organism evidence="1">
    <name type="scientific">Rhizophora mucronata</name>
    <name type="common">Asiatic mangrove</name>
    <dbReference type="NCBI Taxonomy" id="61149"/>
    <lineage>
        <taxon>Eukaryota</taxon>
        <taxon>Viridiplantae</taxon>
        <taxon>Streptophyta</taxon>
        <taxon>Embryophyta</taxon>
        <taxon>Tracheophyta</taxon>
        <taxon>Spermatophyta</taxon>
        <taxon>Magnoliopsida</taxon>
        <taxon>eudicotyledons</taxon>
        <taxon>Gunneridae</taxon>
        <taxon>Pentapetalae</taxon>
        <taxon>rosids</taxon>
        <taxon>fabids</taxon>
        <taxon>Malpighiales</taxon>
        <taxon>Rhizophoraceae</taxon>
        <taxon>Rhizophora</taxon>
    </lineage>
</organism>